<feature type="transmembrane region" description="Helical" evidence="1">
    <location>
        <begin position="91"/>
        <end position="110"/>
    </location>
</feature>
<feature type="transmembrane region" description="Helical" evidence="1">
    <location>
        <begin position="147"/>
        <end position="170"/>
    </location>
</feature>
<dbReference type="Proteomes" id="UP000201341">
    <property type="component" value="Segment"/>
</dbReference>
<evidence type="ECO:0000256" key="1">
    <source>
        <dbReference type="SAM" id="Phobius"/>
    </source>
</evidence>
<accession>A0A1X9SK09</accession>
<evidence type="ECO:0008006" key="4">
    <source>
        <dbReference type="Google" id="ProtNLM"/>
    </source>
</evidence>
<feature type="transmembrane region" description="Helical" evidence="1">
    <location>
        <begin position="182"/>
        <end position="203"/>
    </location>
</feature>
<dbReference type="RefSeq" id="YP_009362961.1">
    <property type="nucleotide sequence ID" value="NC_034628.1"/>
</dbReference>
<feature type="transmembrane region" description="Helical" evidence="1">
    <location>
        <begin position="239"/>
        <end position="257"/>
    </location>
</feature>
<feature type="transmembrane region" description="Helical" evidence="1">
    <location>
        <begin position="278"/>
        <end position="296"/>
    </location>
</feature>
<feature type="transmembrane region" description="Helical" evidence="1">
    <location>
        <begin position="333"/>
        <end position="353"/>
    </location>
</feature>
<feature type="transmembrane region" description="Helical" evidence="1">
    <location>
        <begin position="302"/>
        <end position="326"/>
    </location>
</feature>
<evidence type="ECO:0000313" key="2">
    <source>
        <dbReference type="EMBL" id="ARQ96559.1"/>
    </source>
</evidence>
<dbReference type="GeneID" id="32878868"/>
<reference evidence="2 3" key="1">
    <citation type="journal article" date="2017" name="Viruses">
        <title>Differentiation and structure in Sulfolobus islandicus rod-shaped virus populations.</title>
        <authorList>
            <person name="Bautista M.A."/>
            <person name="Black J.A."/>
            <person name="Youngblut N.D."/>
            <person name="Whitaker R.J."/>
        </authorList>
    </citation>
    <scope>NUCLEOTIDE SEQUENCE [LARGE SCALE GENOMIC DNA]</scope>
</reference>
<sequence length="398" mass="45354">MGFQRKSSGIIKSFSSLDIFSINLLYMGILSGISYPLFVSEMMKNVNLLFAVLIGAIFEIPLLVMYYILTKKIPLNGGDYAYIRSTFSPKFYTIFGISLWLIYIFSAPVLTDLVLMNFNIPIFEKFLISELLFATALLSVSKKTIYAYIVDGIAILQILVSLILPISSFHFEIQNFTISNTLLSALLFDLSMFLFLNAISYIAGEIKNISKNAKIGYFASYLVVTVLAVLDSYSNLNILFLLMPIWFMSYIFVTSMIQSRLIQNLAFDKILPEKFAKITPNALLLIFVADTIANILENLLNFSISFGFDGLLFIFWNFIIVSFAFLKLTNNKLLFSIVMISLILQIFIFFYLGMQNQIFYNFVIEGNIIYAILRIVIMPIIGGIMYLIRRKVINAELK</sequence>
<feature type="transmembrane region" description="Helical" evidence="1">
    <location>
        <begin position="50"/>
        <end position="70"/>
    </location>
</feature>
<dbReference type="OrthoDB" id="5258at10239"/>
<dbReference type="Gene3D" id="1.20.1740.10">
    <property type="entry name" value="Amino acid/polyamine transporter I"/>
    <property type="match status" value="1"/>
</dbReference>
<feature type="transmembrane region" description="Helical" evidence="1">
    <location>
        <begin position="122"/>
        <end position="140"/>
    </location>
</feature>
<keyword evidence="3" id="KW-1185">Reference proteome</keyword>
<feature type="transmembrane region" description="Helical" evidence="1">
    <location>
        <begin position="20"/>
        <end position="38"/>
    </location>
</feature>
<evidence type="ECO:0000313" key="3">
    <source>
        <dbReference type="Proteomes" id="UP000201341"/>
    </source>
</evidence>
<dbReference type="KEGG" id="vg:32878868"/>
<dbReference type="EMBL" id="KY744231">
    <property type="protein sequence ID" value="ARQ96559.1"/>
    <property type="molecule type" value="Genomic_DNA"/>
</dbReference>
<keyword evidence="1" id="KW-0472">Membrane</keyword>
<feature type="transmembrane region" description="Helical" evidence="1">
    <location>
        <begin position="215"/>
        <end position="233"/>
    </location>
</feature>
<organism evidence="2 3">
    <name type="scientific">Sulfolobus islandicus rod-shaped virus 4</name>
    <dbReference type="NCBI Taxonomy" id="1983547"/>
    <lineage>
        <taxon>Viruses</taxon>
        <taxon>Adnaviria</taxon>
        <taxon>Zilligvirae</taxon>
        <taxon>Taleaviricota</taxon>
        <taxon>Tokiviricetes</taxon>
        <taxon>Ligamenvirales</taxon>
        <taxon>Rudiviridae</taxon>
        <taxon>Usarudivirus</taxon>
        <taxon>Usarudivirus yellowstonense</taxon>
        <taxon>Usarudivirus SIRV4</taxon>
    </lineage>
</organism>
<proteinExistence type="predicted"/>
<keyword evidence="1" id="KW-0812">Transmembrane</keyword>
<keyword evidence="1" id="KW-1133">Transmembrane helix</keyword>
<feature type="transmembrane region" description="Helical" evidence="1">
    <location>
        <begin position="368"/>
        <end position="388"/>
    </location>
</feature>
<protein>
    <recommendedName>
        <fullName evidence="4">Amino acid permease/ SLC12A domain-containing protein</fullName>
    </recommendedName>
</protein>
<name>A0A1X9SK09_9VIRU</name>
<dbReference type="PIRSF" id="PIRSF006060">
    <property type="entry name" value="AA_transporter"/>
    <property type="match status" value="1"/>
</dbReference>